<reference evidence="7" key="1">
    <citation type="submission" date="2017-12" db="EMBL/GenBank/DDBJ databases">
        <title>Sequencing the genomes of 1000 Actinobacteria strains.</title>
        <authorList>
            <person name="Klenk H.-P."/>
        </authorList>
    </citation>
    <scope>NUCLEOTIDE SEQUENCE [LARGE SCALE GENOMIC DNA]</scope>
    <source>
        <strain evidence="7">DSM 44228</strain>
    </source>
</reference>
<evidence type="ECO:0000256" key="2">
    <source>
        <dbReference type="ARBA" id="ARBA00007441"/>
    </source>
</evidence>
<dbReference type="InterPro" id="IPR004839">
    <property type="entry name" value="Aminotransferase_I/II_large"/>
</dbReference>
<dbReference type="InterPro" id="IPR050596">
    <property type="entry name" value="AspAT/PAT-like"/>
</dbReference>
<dbReference type="RefSeq" id="WP_010311255.1">
    <property type="nucleotide sequence ID" value="NZ_CP061007.1"/>
</dbReference>
<name>A0A2N3Y050_SACSN</name>
<keyword evidence="8" id="KW-1185">Reference proteome</keyword>
<dbReference type="AlphaFoldDB" id="A0A2N3Y050"/>
<keyword evidence="3 7" id="KW-0032">Aminotransferase</keyword>
<comment type="caution">
    <text evidence="7">The sequence shown here is derived from an EMBL/GenBank/DDBJ whole genome shotgun (WGS) entry which is preliminary data.</text>
</comment>
<protein>
    <submittedName>
        <fullName evidence="7">Aspartate aminotransferase/aminotransferase</fullName>
    </submittedName>
</protein>
<dbReference type="PANTHER" id="PTHR46383">
    <property type="entry name" value="ASPARTATE AMINOTRANSFERASE"/>
    <property type="match status" value="1"/>
</dbReference>
<dbReference type="STRING" id="994479.GCA_000194155_05419"/>
<dbReference type="Proteomes" id="UP000233786">
    <property type="component" value="Unassembled WGS sequence"/>
</dbReference>
<evidence type="ECO:0000313" key="8">
    <source>
        <dbReference type="Proteomes" id="UP000233786"/>
    </source>
</evidence>
<dbReference type="OrthoDB" id="9763453at2"/>
<evidence type="ECO:0000256" key="5">
    <source>
        <dbReference type="ARBA" id="ARBA00022898"/>
    </source>
</evidence>
<dbReference type="PANTHER" id="PTHR46383:SF1">
    <property type="entry name" value="ASPARTATE AMINOTRANSFERASE"/>
    <property type="match status" value="1"/>
</dbReference>
<evidence type="ECO:0000256" key="3">
    <source>
        <dbReference type="ARBA" id="ARBA00022576"/>
    </source>
</evidence>
<dbReference type="Pfam" id="PF00155">
    <property type="entry name" value="Aminotran_1_2"/>
    <property type="match status" value="1"/>
</dbReference>
<sequence length="358" mass="38335">MLERLPALALADRAADRPDPVQLAGVPVLPMPEHVVEAVRRVAGTPFPRISRGSPTLRAALGAAVHADPDELLVTHGAQHGMSVALRALLAPGDEVLVPTPTYFFDGMVRMAGARPVHVRTLAADGWAADPVALTAALTPATRALLLCNPNNPTGHTPSREQLGALVDLAARHGLVVFSDESYERYVHDQPSYVPLQTLRDRHPDLVTVTSLSKNYAFTHWRVGYVHAPTPLLDRIHTAFEWDAINVGDIPQVAAEAAVTGPQDWLDREFARFRGNRDLLVRVLGDAGVPVVSPASGIFAFADLSRLGMGRDLEDALLARGISALAGDAFGGPADHVRLLYGGPASGLRELGRRLRDG</sequence>
<keyword evidence="5" id="KW-0663">Pyridoxal phosphate</keyword>
<evidence type="ECO:0000259" key="6">
    <source>
        <dbReference type="Pfam" id="PF00155"/>
    </source>
</evidence>
<dbReference type="GO" id="GO:0006520">
    <property type="term" value="P:amino acid metabolic process"/>
    <property type="evidence" value="ECO:0007669"/>
    <property type="project" value="InterPro"/>
</dbReference>
<dbReference type="CDD" id="cd00609">
    <property type="entry name" value="AAT_like"/>
    <property type="match status" value="1"/>
</dbReference>
<comment type="cofactor">
    <cofactor evidence="1">
        <name>pyridoxal 5'-phosphate</name>
        <dbReference type="ChEBI" id="CHEBI:597326"/>
    </cofactor>
</comment>
<evidence type="ECO:0000256" key="1">
    <source>
        <dbReference type="ARBA" id="ARBA00001933"/>
    </source>
</evidence>
<dbReference type="GO" id="GO:0030170">
    <property type="term" value="F:pyridoxal phosphate binding"/>
    <property type="evidence" value="ECO:0007669"/>
    <property type="project" value="InterPro"/>
</dbReference>
<keyword evidence="4" id="KW-0808">Transferase</keyword>
<gene>
    <name evidence="7" type="ORF">A8926_4115</name>
</gene>
<feature type="domain" description="Aminotransferase class I/classII large" evidence="6">
    <location>
        <begin position="52"/>
        <end position="354"/>
    </location>
</feature>
<dbReference type="SUPFAM" id="SSF53383">
    <property type="entry name" value="PLP-dependent transferases"/>
    <property type="match status" value="1"/>
</dbReference>
<accession>A0A2N3Y050</accession>
<evidence type="ECO:0000256" key="4">
    <source>
        <dbReference type="ARBA" id="ARBA00022679"/>
    </source>
</evidence>
<comment type="similarity">
    <text evidence="2">Belongs to the class-I pyridoxal-phosphate-dependent aminotransferase family.</text>
</comment>
<dbReference type="Gene3D" id="3.40.640.10">
    <property type="entry name" value="Type I PLP-dependent aspartate aminotransferase-like (Major domain)"/>
    <property type="match status" value="1"/>
</dbReference>
<dbReference type="EMBL" id="PJNB01000001">
    <property type="protein sequence ID" value="PKW16297.1"/>
    <property type="molecule type" value="Genomic_DNA"/>
</dbReference>
<dbReference type="InterPro" id="IPR015424">
    <property type="entry name" value="PyrdxlP-dep_Trfase"/>
</dbReference>
<organism evidence="7 8">
    <name type="scientific">Saccharopolyspora spinosa</name>
    <dbReference type="NCBI Taxonomy" id="60894"/>
    <lineage>
        <taxon>Bacteria</taxon>
        <taxon>Bacillati</taxon>
        <taxon>Actinomycetota</taxon>
        <taxon>Actinomycetes</taxon>
        <taxon>Pseudonocardiales</taxon>
        <taxon>Pseudonocardiaceae</taxon>
        <taxon>Saccharopolyspora</taxon>
    </lineage>
</organism>
<evidence type="ECO:0000313" key="7">
    <source>
        <dbReference type="EMBL" id="PKW16297.1"/>
    </source>
</evidence>
<dbReference type="GO" id="GO:0008483">
    <property type="term" value="F:transaminase activity"/>
    <property type="evidence" value="ECO:0007669"/>
    <property type="project" value="UniProtKB-KW"/>
</dbReference>
<proteinExistence type="inferred from homology"/>
<dbReference type="InterPro" id="IPR015421">
    <property type="entry name" value="PyrdxlP-dep_Trfase_major"/>
</dbReference>